<comment type="catalytic activity">
    <reaction evidence="7">
        <text>a 1-O-(1Z-alkenyl)-sn-glycero-3-phosphoethanolamine + H2O = a 2,3-saturated aldehyde + sn-glycero-3-phosphoethanolamine</text>
        <dbReference type="Rhea" id="RHEA:16905"/>
        <dbReference type="ChEBI" id="CHEBI:15377"/>
        <dbReference type="ChEBI" id="CHEBI:73359"/>
        <dbReference type="ChEBI" id="CHEBI:77288"/>
        <dbReference type="ChEBI" id="CHEBI:143890"/>
        <dbReference type="EC" id="3.3.2.2"/>
    </reaction>
</comment>
<organism evidence="10 11">
    <name type="scientific">Chiloscyllium punctatum</name>
    <name type="common">Brownbanded bambooshark</name>
    <name type="synonym">Hemiscyllium punctatum</name>
    <dbReference type="NCBI Taxonomy" id="137246"/>
    <lineage>
        <taxon>Eukaryota</taxon>
        <taxon>Metazoa</taxon>
        <taxon>Chordata</taxon>
        <taxon>Craniata</taxon>
        <taxon>Vertebrata</taxon>
        <taxon>Chondrichthyes</taxon>
        <taxon>Elasmobranchii</taxon>
        <taxon>Galeomorphii</taxon>
        <taxon>Galeoidea</taxon>
        <taxon>Orectolobiformes</taxon>
        <taxon>Hemiscylliidae</taxon>
        <taxon>Chiloscyllium</taxon>
    </lineage>
</organism>
<comment type="caution">
    <text evidence="10">The sequence shown here is derived from an EMBL/GenBank/DDBJ whole genome shotgun (WGS) entry which is preliminary data.</text>
</comment>
<name>A0A401RY35_CHIPU</name>
<comment type="subcellular location">
    <subcellularLocation>
        <location evidence="1">Membrane</location>
        <topology evidence="1">Multi-pass membrane protein</topology>
    </subcellularLocation>
</comment>
<dbReference type="GO" id="GO:0047408">
    <property type="term" value="F:alkenylglycerophosphocholine hydrolase activity"/>
    <property type="evidence" value="ECO:0007669"/>
    <property type="project" value="UniProtKB-EC"/>
</dbReference>
<dbReference type="PANTHER" id="PTHR31885">
    <property type="entry name" value="GH04784P"/>
    <property type="match status" value="1"/>
</dbReference>
<proteinExistence type="inferred from homology"/>
<dbReference type="Proteomes" id="UP000287033">
    <property type="component" value="Unassembled WGS sequence"/>
</dbReference>
<evidence type="ECO:0000256" key="9">
    <source>
        <dbReference type="SAM" id="Phobius"/>
    </source>
</evidence>
<dbReference type="Pfam" id="PF07947">
    <property type="entry name" value="YhhN"/>
    <property type="match status" value="1"/>
</dbReference>
<dbReference type="STRING" id="137246.A0A401RY35"/>
<evidence type="ECO:0000256" key="5">
    <source>
        <dbReference type="ARBA" id="ARBA00023136"/>
    </source>
</evidence>
<keyword evidence="3 9" id="KW-0812">Transmembrane</keyword>
<evidence type="ECO:0000256" key="3">
    <source>
        <dbReference type="ARBA" id="ARBA00022692"/>
    </source>
</evidence>
<evidence type="ECO:0000256" key="7">
    <source>
        <dbReference type="ARBA" id="ARBA00049458"/>
    </source>
</evidence>
<feature type="transmembrane region" description="Helical" evidence="9">
    <location>
        <begin position="175"/>
        <end position="196"/>
    </location>
</feature>
<dbReference type="EC" id="3.3.2.2" evidence="6"/>
<accession>A0A401RY35</accession>
<dbReference type="InterPro" id="IPR012506">
    <property type="entry name" value="TMEM86B-like"/>
</dbReference>
<reference evidence="10 11" key="1">
    <citation type="journal article" date="2018" name="Nat. Ecol. Evol.">
        <title>Shark genomes provide insights into elasmobranch evolution and the origin of vertebrates.</title>
        <authorList>
            <person name="Hara Y"/>
            <person name="Yamaguchi K"/>
            <person name="Onimaru K"/>
            <person name="Kadota M"/>
            <person name="Koyanagi M"/>
            <person name="Keeley SD"/>
            <person name="Tatsumi K"/>
            <person name="Tanaka K"/>
            <person name="Motone F"/>
            <person name="Kageyama Y"/>
            <person name="Nozu R"/>
            <person name="Adachi N"/>
            <person name="Nishimura O"/>
            <person name="Nakagawa R"/>
            <person name="Tanegashima C"/>
            <person name="Kiyatake I"/>
            <person name="Matsumoto R"/>
            <person name="Murakumo K"/>
            <person name="Nishida K"/>
            <person name="Terakita A"/>
            <person name="Kuratani S"/>
            <person name="Sato K"/>
            <person name="Hyodo S Kuraku.S."/>
        </authorList>
    </citation>
    <scope>NUCLEOTIDE SEQUENCE [LARGE SCALE GENOMIC DNA]</scope>
</reference>
<sequence>MTLKWNTVAFQELCRFVPFLLSVCIYFVLAPQSSCPLWVKAFFKCLPILFLCTYILTHEINMYTHSKAQKLLAGLLFSAAGDIFRTTSPQLYHCYGESMFGLAHIFYIWMFGIKPLNLLAGVFLVAVGTIYMLFLKRCIWDQKPFQWAAYIYILLIGTMAWRASAGTLFSQNWSWIKLFATIGGILFIVSDFTYAVSMYCFPMYNAGINTATYYTAQMFITLSIVKTKNE</sequence>
<feature type="transmembrane region" description="Helical" evidence="9">
    <location>
        <begin position="116"/>
        <end position="135"/>
    </location>
</feature>
<keyword evidence="11" id="KW-1185">Reference proteome</keyword>
<feature type="transmembrane region" description="Helical" evidence="9">
    <location>
        <begin position="37"/>
        <end position="57"/>
    </location>
</feature>
<evidence type="ECO:0000256" key="6">
    <source>
        <dbReference type="ARBA" id="ARBA00035673"/>
    </source>
</evidence>
<keyword evidence="4 9" id="KW-1133">Transmembrane helix</keyword>
<feature type="transmembrane region" description="Helical" evidence="9">
    <location>
        <begin position="92"/>
        <end position="110"/>
    </location>
</feature>
<evidence type="ECO:0000256" key="8">
    <source>
        <dbReference type="ARBA" id="ARBA00049560"/>
    </source>
</evidence>
<dbReference type="PANTHER" id="PTHR31885:SF12">
    <property type="entry name" value="LYSOPLASMALOGENASE"/>
    <property type="match status" value="1"/>
</dbReference>
<evidence type="ECO:0000313" key="11">
    <source>
        <dbReference type="Proteomes" id="UP000287033"/>
    </source>
</evidence>
<dbReference type="EMBL" id="BEZZ01000022">
    <property type="protein sequence ID" value="GCC23052.1"/>
    <property type="molecule type" value="Genomic_DNA"/>
</dbReference>
<comment type="similarity">
    <text evidence="2">Belongs to the TMEM86 family.</text>
</comment>
<gene>
    <name evidence="10" type="ORF">chiPu_0001444</name>
</gene>
<evidence type="ECO:0000313" key="10">
    <source>
        <dbReference type="EMBL" id="GCC23052.1"/>
    </source>
</evidence>
<evidence type="ECO:0000256" key="1">
    <source>
        <dbReference type="ARBA" id="ARBA00004141"/>
    </source>
</evidence>
<feature type="transmembrane region" description="Helical" evidence="9">
    <location>
        <begin position="12"/>
        <end position="31"/>
    </location>
</feature>
<comment type="catalytic activity">
    <reaction evidence="8">
        <text>a 1-O-(1Z-alkenyl)-sn-glycero-3-phosphocholine + H2O = a 2,3-saturated aldehyde + sn-glycerol 3-phosphocholine</text>
        <dbReference type="Rhea" id="RHEA:22544"/>
        <dbReference type="ChEBI" id="CHEBI:15377"/>
        <dbReference type="ChEBI" id="CHEBI:16870"/>
        <dbReference type="ChEBI" id="CHEBI:73359"/>
        <dbReference type="ChEBI" id="CHEBI:77287"/>
        <dbReference type="EC" id="3.3.2.2"/>
    </reaction>
</comment>
<protein>
    <recommendedName>
        <fullName evidence="6">lysoplasmalogenase</fullName>
        <ecNumber evidence="6">3.3.2.2</ecNumber>
    </recommendedName>
</protein>
<dbReference type="OMA" id="THEINMY"/>
<dbReference type="GO" id="GO:0016020">
    <property type="term" value="C:membrane"/>
    <property type="evidence" value="ECO:0007669"/>
    <property type="project" value="UniProtKB-SubCell"/>
</dbReference>
<dbReference type="AlphaFoldDB" id="A0A401RY35"/>
<evidence type="ECO:0000256" key="2">
    <source>
        <dbReference type="ARBA" id="ARBA00007375"/>
    </source>
</evidence>
<feature type="transmembrane region" description="Helical" evidence="9">
    <location>
        <begin position="147"/>
        <end position="169"/>
    </location>
</feature>
<dbReference type="OrthoDB" id="2133758at2759"/>
<keyword evidence="5 9" id="KW-0472">Membrane</keyword>
<evidence type="ECO:0000256" key="4">
    <source>
        <dbReference type="ARBA" id="ARBA00022989"/>
    </source>
</evidence>